<feature type="transmembrane region" description="Helical" evidence="1">
    <location>
        <begin position="43"/>
        <end position="67"/>
    </location>
</feature>
<evidence type="ECO:0000313" key="4">
    <source>
        <dbReference type="Proteomes" id="UP000057158"/>
    </source>
</evidence>
<keyword evidence="1" id="KW-0812">Transmembrane</keyword>
<dbReference type="PATRIC" id="fig|1603606.3.peg.1028"/>
<dbReference type="RefSeq" id="WP_053552290.1">
    <property type="nucleotide sequence ID" value="NZ_CP010802.1"/>
</dbReference>
<evidence type="ECO:0000256" key="1">
    <source>
        <dbReference type="SAM" id="Phobius"/>
    </source>
</evidence>
<dbReference type="KEGG" id="des:DSOUD_0936"/>
<dbReference type="CDD" id="cd06971">
    <property type="entry name" value="PgpA"/>
    <property type="match status" value="1"/>
</dbReference>
<dbReference type="OrthoDB" id="9804091at2"/>
<dbReference type="PANTHER" id="PTHR36305:SF1">
    <property type="entry name" value="PHOSPHATIDYLGLYCEROPHOSPHATASE A"/>
    <property type="match status" value="1"/>
</dbReference>
<dbReference type="AlphaFoldDB" id="A0A0M4D4Y5"/>
<feature type="transmembrane region" description="Helical" evidence="1">
    <location>
        <begin position="125"/>
        <end position="149"/>
    </location>
</feature>
<reference evidence="3 4" key="1">
    <citation type="submission" date="2015-07" db="EMBL/GenBank/DDBJ databases">
        <title>Isolation and Genomic Characterization of a Novel Halophilic Metal-Reducing Deltaproteobacterium from the Deep Subsurface.</title>
        <authorList>
            <person name="Badalamenti J.P."/>
            <person name="Summers Z.M."/>
            <person name="Gralnick J.A."/>
            <person name="Bond D.R."/>
        </authorList>
    </citation>
    <scope>NUCLEOTIDE SEQUENCE [LARGE SCALE GENOMIC DNA]</scope>
    <source>
        <strain evidence="3 4">WTL</strain>
    </source>
</reference>
<dbReference type="PIRSF" id="PIRSF006162">
    <property type="entry name" value="PgpA"/>
    <property type="match status" value="1"/>
</dbReference>
<evidence type="ECO:0000313" key="3">
    <source>
        <dbReference type="EMBL" id="ALC15722.1"/>
    </source>
</evidence>
<dbReference type="Proteomes" id="UP000057158">
    <property type="component" value="Chromosome"/>
</dbReference>
<dbReference type="Pfam" id="PF04608">
    <property type="entry name" value="PgpA"/>
    <property type="match status" value="1"/>
</dbReference>
<dbReference type="InterPro" id="IPR026037">
    <property type="entry name" value="PgpA"/>
</dbReference>
<protein>
    <submittedName>
        <fullName evidence="3">Phosphatidylglycerophosphatase</fullName>
    </submittedName>
</protein>
<dbReference type="GO" id="GO:0006655">
    <property type="term" value="P:phosphatidylglycerol biosynthetic process"/>
    <property type="evidence" value="ECO:0007669"/>
    <property type="project" value="UniProtKB-UniPathway"/>
</dbReference>
<dbReference type="PANTHER" id="PTHR36305">
    <property type="entry name" value="PHOSPHATIDYLGLYCEROPHOSPHATASE A"/>
    <property type="match status" value="1"/>
</dbReference>
<organism evidence="3 4">
    <name type="scientific">Desulfuromonas soudanensis</name>
    <dbReference type="NCBI Taxonomy" id="1603606"/>
    <lineage>
        <taxon>Bacteria</taxon>
        <taxon>Pseudomonadati</taxon>
        <taxon>Thermodesulfobacteriota</taxon>
        <taxon>Desulfuromonadia</taxon>
        <taxon>Desulfuromonadales</taxon>
        <taxon>Desulfuromonadaceae</taxon>
        <taxon>Desulfuromonas</taxon>
    </lineage>
</organism>
<dbReference type="UniPathway" id="UPA00084">
    <property type="reaction ID" value="UER00504"/>
</dbReference>
<dbReference type="InterPro" id="IPR036681">
    <property type="entry name" value="PgpA-like_sf"/>
</dbReference>
<dbReference type="STRING" id="1603606.DSOUD_0936"/>
<name>A0A0M4D4Y5_9BACT</name>
<proteinExistence type="predicted"/>
<dbReference type="SUPFAM" id="SSF101307">
    <property type="entry name" value="YutG-like"/>
    <property type="match status" value="1"/>
</dbReference>
<dbReference type="InterPro" id="IPR007686">
    <property type="entry name" value="YutG/PgpA"/>
</dbReference>
<sequence>MRRFILFLSSNAGLGYFPVASGTVGTLAGIPLFFLLAPLPAPLYALTWVGILFLAFWVSGAAGRYYGVIDDGRIVIDELVGYLVTVAFLPFSWTTALLGFLSFRFFDISKVFPANWFDRRLKNGFGVVLDDVVAGLYGALALRLILLALEHLGVIAS</sequence>
<keyword evidence="1" id="KW-1133">Transmembrane helix</keyword>
<dbReference type="GO" id="GO:0008962">
    <property type="term" value="F:phosphatidylglycerophosphatase activity"/>
    <property type="evidence" value="ECO:0007669"/>
    <property type="project" value="InterPro"/>
</dbReference>
<keyword evidence="4" id="KW-1185">Reference proteome</keyword>
<feature type="transmembrane region" description="Helical" evidence="1">
    <location>
        <begin position="12"/>
        <end position="37"/>
    </location>
</feature>
<gene>
    <name evidence="3" type="primary">pgpA</name>
    <name evidence="3" type="ORF">DSOUD_0936</name>
</gene>
<keyword evidence="1" id="KW-0472">Membrane</keyword>
<evidence type="ECO:0000259" key="2">
    <source>
        <dbReference type="Pfam" id="PF04608"/>
    </source>
</evidence>
<feature type="domain" description="YutG/PgpA" evidence="2">
    <location>
        <begin position="8"/>
        <end position="145"/>
    </location>
</feature>
<accession>A0A0M4D4Y5</accession>
<dbReference type="EMBL" id="CP010802">
    <property type="protein sequence ID" value="ALC15722.1"/>
    <property type="molecule type" value="Genomic_DNA"/>
</dbReference>
<feature type="transmembrane region" description="Helical" evidence="1">
    <location>
        <begin position="79"/>
        <end position="105"/>
    </location>
</feature>